<name>A0A8H7APJ2_9EURO</name>
<accession>A0A8H7APJ2</accession>
<reference evidence="1" key="1">
    <citation type="submission" date="2020-02" db="EMBL/GenBank/DDBJ databases">
        <authorList>
            <person name="Palmer J.M."/>
        </authorList>
    </citation>
    <scope>NUCLEOTIDE SEQUENCE</scope>
    <source>
        <strain evidence="1">EPUS1.4</strain>
        <tissue evidence="1">Thallus</tissue>
    </source>
</reference>
<gene>
    <name evidence="1" type="ORF">GJ744_003095</name>
</gene>
<evidence type="ECO:0000313" key="2">
    <source>
        <dbReference type="Proteomes" id="UP000606974"/>
    </source>
</evidence>
<dbReference type="AlphaFoldDB" id="A0A8H7APJ2"/>
<sequence length="78" mass="8618">MRFVDLAVAIAVAWGRERIEAGFFDSLMREIELVAVRNKELVVELCDLKRDEAGAGISGSLVFGVLQLRGALSLPCYY</sequence>
<comment type="caution">
    <text evidence="1">The sequence shown here is derived from an EMBL/GenBank/DDBJ whole genome shotgun (WGS) entry which is preliminary data.</text>
</comment>
<organism evidence="1 2">
    <name type="scientific">Endocarpon pusillum</name>
    <dbReference type="NCBI Taxonomy" id="364733"/>
    <lineage>
        <taxon>Eukaryota</taxon>
        <taxon>Fungi</taxon>
        <taxon>Dikarya</taxon>
        <taxon>Ascomycota</taxon>
        <taxon>Pezizomycotina</taxon>
        <taxon>Eurotiomycetes</taxon>
        <taxon>Chaetothyriomycetidae</taxon>
        <taxon>Verrucariales</taxon>
        <taxon>Verrucariaceae</taxon>
        <taxon>Endocarpon</taxon>
    </lineage>
</organism>
<dbReference type="EMBL" id="JAACFV010000016">
    <property type="protein sequence ID" value="KAF7511862.1"/>
    <property type="molecule type" value="Genomic_DNA"/>
</dbReference>
<proteinExistence type="predicted"/>
<dbReference type="Proteomes" id="UP000606974">
    <property type="component" value="Unassembled WGS sequence"/>
</dbReference>
<keyword evidence="2" id="KW-1185">Reference proteome</keyword>
<protein>
    <submittedName>
        <fullName evidence="1">Uncharacterized protein</fullName>
    </submittedName>
</protein>
<evidence type="ECO:0000313" key="1">
    <source>
        <dbReference type="EMBL" id="KAF7511862.1"/>
    </source>
</evidence>